<feature type="domain" description="DUF7939" evidence="3">
    <location>
        <begin position="447"/>
        <end position="524"/>
    </location>
</feature>
<feature type="chain" id="PRO_5002082418" evidence="2">
    <location>
        <begin position="20"/>
        <end position="543"/>
    </location>
</feature>
<evidence type="ECO:0000313" key="4">
    <source>
        <dbReference type="EMBL" id="KHO65840.1"/>
    </source>
</evidence>
<name>A0A0B3BT71_9PSED</name>
<dbReference type="InterPro" id="IPR025738">
    <property type="entry name" value="BatD"/>
</dbReference>
<gene>
    <name evidence="4" type="ORF">PT85_07325</name>
</gene>
<dbReference type="Pfam" id="PF13584">
    <property type="entry name" value="BatD"/>
    <property type="match status" value="1"/>
</dbReference>
<protein>
    <submittedName>
        <fullName evidence="4">Protein BatD</fullName>
    </submittedName>
</protein>
<keyword evidence="2" id="KW-0732">Signal</keyword>
<dbReference type="AlphaFoldDB" id="A0A0B3BT71"/>
<sequence>MMRTLCLVCLLLLSGGVRGDELMASVDRQQIAEGDTVELTLELGGLALSGQPDLSPLLPLFEVLDSRQVNRVIRDDQGSRSATRWILTLLPRRTGYVVIPPLRVGEAVSAPITLQVSEASTPDAGGDRLMPVFIDANLDRDSVYVQAQAVLTLRIYHSVSLFDDSTLTPLQTPEARIEQLGKPRTYETRVNGVRHGVIEVRYAIHPLRSGELELPAQVFSATLVERNDPDTFNPFGPRSGRTVQVSSPVIPLQVKSIPAEYPADTPWLPATALTLAESWSETSEPLKVGDSVTRTLTLRAEGLASSQLPPLPLAEVPGLRRYPDQPRLESTLGETGLTGLREQREALVPTQAGELEIPALEVVWWNLASDRLERATLPARHFSVQADPLLEAPAASGETDASAARLWPWQLSTAVLGLTTLLGFSLWWHARRQPAIPRTLPSAANARSLLDELRRACQANDPQATRQALDAWARAQPETLAEMAARCVPLSDALDGLNGVLYGESGQQWDGQQLWQAIRDLPPRPDGTPVSNGNGGLPPLYPR</sequence>
<dbReference type="Pfam" id="PF25607">
    <property type="entry name" value="DUF7939"/>
    <property type="match status" value="1"/>
</dbReference>
<proteinExistence type="predicted"/>
<evidence type="ECO:0000256" key="2">
    <source>
        <dbReference type="SAM" id="SignalP"/>
    </source>
</evidence>
<comment type="caution">
    <text evidence="4">The sequence shown here is derived from an EMBL/GenBank/DDBJ whole genome shotgun (WGS) entry which is preliminary data.</text>
</comment>
<dbReference type="InterPro" id="IPR057699">
    <property type="entry name" value="DUF7939"/>
</dbReference>
<dbReference type="EMBL" id="JTAK01000002">
    <property type="protein sequence ID" value="KHO65840.1"/>
    <property type="molecule type" value="Genomic_DNA"/>
</dbReference>
<dbReference type="PANTHER" id="PTHR40940:SF1">
    <property type="entry name" value="PROTEIN BATD"/>
    <property type="match status" value="1"/>
</dbReference>
<accession>A0A0B3BT71</accession>
<reference evidence="4 5" key="1">
    <citation type="submission" date="2014-11" db="EMBL/GenBank/DDBJ databases">
        <title>Genome sequence of Pseudomonas tuomuerensis JCM 14085.</title>
        <authorList>
            <person name="Shin S.-K."/>
            <person name="Yi H."/>
        </authorList>
    </citation>
    <scope>NUCLEOTIDE SEQUENCE [LARGE SCALE GENOMIC DNA]</scope>
    <source>
        <strain evidence="4 5">JCM 14085</strain>
    </source>
</reference>
<dbReference type="Proteomes" id="UP000030980">
    <property type="component" value="Unassembled WGS sequence"/>
</dbReference>
<organism evidence="4 5">
    <name type="scientific">Pseudomonas flexibilis</name>
    <dbReference type="NCBI Taxonomy" id="706570"/>
    <lineage>
        <taxon>Bacteria</taxon>
        <taxon>Pseudomonadati</taxon>
        <taxon>Pseudomonadota</taxon>
        <taxon>Gammaproteobacteria</taxon>
        <taxon>Pseudomonadales</taxon>
        <taxon>Pseudomonadaceae</taxon>
        <taxon>Pseudomonas</taxon>
    </lineage>
</organism>
<evidence type="ECO:0000256" key="1">
    <source>
        <dbReference type="SAM" id="MobiDB-lite"/>
    </source>
</evidence>
<evidence type="ECO:0000259" key="3">
    <source>
        <dbReference type="Pfam" id="PF25607"/>
    </source>
</evidence>
<dbReference type="PANTHER" id="PTHR40940">
    <property type="entry name" value="PROTEIN BATD-RELATED"/>
    <property type="match status" value="1"/>
</dbReference>
<evidence type="ECO:0000313" key="5">
    <source>
        <dbReference type="Proteomes" id="UP000030980"/>
    </source>
</evidence>
<dbReference type="OrthoDB" id="5293418at2"/>
<feature type="signal peptide" evidence="2">
    <location>
        <begin position="1"/>
        <end position="19"/>
    </location>
</feature>
<dbReference type="RefSeq" id="WP_039606295.1">
    <property type="nucleotide sequence ID" value="NZ_FMUP01000001.1"/>
</dbReference>
<keyword evidence="5" id="KW-1185">Reference proteome</keyword>
<feature type="region of interest" description="Disordered" evidence="1">
    <location>
        <begin position="519"/>
        <end position="543"/>
    </location>
</feature>
<dbReference type="STRING" id="706570.PT85_07325"/>